<protein>
    <submittedName>
        <fullName evidence="1">Cellulosome anchoring protein, cohesin region</fullName>
    </submittedName>
</protein>
<dbReference type="EMBL" id="ACXX02000002">
    <property type="protein sequence ID" value="EGD49129.1"/>
    <property type="molecule type" value="Genomic_DNA"/>
</dbReference>
<name>F1T9E7_9FIRM</name>
<dbReference type="STRING" id="588581.Cpap_3558"/>
<accession>F1T9E7</accession>
<organism evidence="1 2">
    <name type="scientific">Ruminiclostridium papyrosolvens DSM 2782</name>
    <dbReference type="NCBI Taxonomy" id="588581"/>
    <lineage>
        <taxon>Bacteria</taxon>
        <taxon>Bacillati</taxon>
        <taxon>Bacillota</taxon>
        <taxon>Clostridia</taxon>
        <taxon>Eubacteriales</taxon>
        <taxon>Oscillospiraceae</taxon>
        <taxon>Ruminiclostridium</taxon>
    </lineage>
</organism>
<gene>
    <name evidence="1" type="ORF">Cpap_3558</name>
</gene>
<sequence>MGTYAVTYVEKTFEDTYKTKWADFMTMLMKPFVLKSSETAAFDDVKPEDYYLQDI</sequence>
<evidence type="ECO:0000313" key="1">
    <source>
        <dbReference type="EMBL" id="EGD49129.1"/>
    </source>
</evidence>
<dbReference type="AlphaFoldDB" id="F1T9E7"/>
<proteinExistence type="predicted"/>
<reference evidence="1" key="1">
    <citation type="submission" date="2009-07" db="EMBL/GenBank/DDBJ databases">
        <authorList>
            <consortium name="US DOE Joint Genome Institute (JGI-PGF)"/>
            <person name="Lucas S."/>
            <person name="Copeland A."/>
            <person name="Lapidus A."/>
            <person name="Glavina del Rio T."/>
            <person name="Tice H."/>
            <person name="Bruce D."/>
            <person name="Goodwin L."/>
            <person name="Pitluck S."/>
            <person name="Larimer F."/>
            <person name="Land M.L."/>
            <person name="Mouttaki H."/>
            <person name="He Z."/>
            <person name="Zhou J."/>
            <person name="Hemme C.L."/>
        </authorList>
    </citation>
    <scope>NUCLEOTIDE SEQUENCE</scope>
    <source>
        <strain evidence="1">DSM 2782</strain>
    </source>
</reference>
<dbReference type="RefSeq" id="WP_004617284.1">
    <property type="nucleotide sequence ID" value="NZ_ACXX02000002.1"/>
</dbReference>
<keyword evidence="2" id="KW-1185">Reference proteome</keyword>
<reference evidence="1" key="2">
    <citation type="submission" date="2011-01" db="EMBL/GenBank/DDBJ databases">
        <title>The Non-contiguous Finished genome of Clostridium papyrosolvens.</title>
        <authorList>
            <person name="Lucas S."/>
            <person name="Copeland A."/>
            <person name="Lapidus A."/>
            <person name="Cheng J.-F."/>
            <person name="Goodwin L."/>
            <person name="Pitluck S."/>
            <person name="Misra M."/>
            <person name="Chertkov O."/>
            <person name="Detter J.C."/>
            <person name="Han C."/>
            <person name="Tapia R."/>
            <person name="Land M."/>
            <person name="Hauser L."/>
            <person name="Kyrpides N."/>
            <person name="Ivanova N."/>
            <person name="Pagani I."/>
            <person name="Mouttaki H."/>
            <person name="He Z."/>
            <person name="Zhou J."/>
            <person name="Hemme C.L."/>
            <person name="Woyke T."/>
        </authorList>
    </citation>
    <scope>NUCLEOTIDE SEQUENCE [LARGE SCALE GENOMIC DNA]</scope>
    <source>
        <strain evidence="1">DSM 2782</strain>
    </source>
</reference>
<evidence type="ECO:0000313" key="2">
    <source>
        <dbReference type="Proteomes" id="UP000003860"/>
    </source>
</evidence>
<dbReference type="Proteomes" id="UP000003860">
    <property type="component" value="Unassembled WGS sequence"/>
</dbReference>
<comment type="caution">
    <text evidence="1">The sequence shown here is derived from an EMBL/GenBank/DDBJ whole genome shotgun (WGS) entry which is preliminary data.</text>
</comment>